<accession>A0A2U1NWL2</accession>
<reference evidence="2 3" key="1">
    <citation type="journal article" date="2018" name="Mol. Plant">
        <title>The genome of Artemisia annua provides insight into the evolution of Asteraceae family and artemisinin biosynthesis.</title>
        <authorList>
            <person name="Shen Q."/>
            <person name="Zhang L."/>
            <person name="Liao Z."/>
            <person name="Wang S."/>
            <person name="Yan T."/>
            <person name="Shi P."/>
            <person name="Liu M."/>
            <person name="Fu X."/>
            <person name="Pan Q."/>
            <person name="Wang Y."/>
            <person name="Lv Z."/>
            <person name="Lu X."/>
            <person name="Zhang F."/>
            <person name="Jiang W."/>
            <person name="Ma Y."/>
            <person name="Chen M."/>
            <person name="Hao X."/>
            <person name="Li L."/>
            <person name="Tang Y."/>
            <person name="Lv G."/>
            <person name="Zhou Y."/>
            <person name="Sun X."/>
            <person name="Brodelius P.E."/>
            <person name="Rose J.K.C."/>
            <person name="Tang K."/>
        </authorList>
    </citation>
    <scope>NUCLEOTIDE SEQUENCE [LARGE SCALE GENOMIC DNA]</scope>
    <source>
        <strain evidence="3">cv. Huhao1</strain>
        <tissue evidence="2">Leaf</tissue>
    </source>
</reference>
<dbReference type="EMBL" id="PKPP01002062">
    <property type="protein sequence ID" value="PWA77891.1"/>
    <property type="molecule type" value="Genomic_DNA"/>
</dbReference>
<gene>
    <name evidence="2" type="ORF">CTI12_AA221120</name>
</gene>
<comment type="caution">
    <text evidence="2">The sequence shown here is derived from an EMBL/GenBank/DDBJ whole genome shotgun (WGS) entry which is preliminary data.</text>
</comment>
<evidence type="ECO:0000313" key="3">
    <source>
        <dbReference type="Proteomes" id="UP000245207"/>
    </source>
</evidence>
<feature type="compositionally biased region" description="Basic and acidic residues" evidence="1">
    <location>
        <begin position="25"/>
        <end position="37"/>
    </location>
</feature>
<feature type="compositionally biased region" description="Polar residues" evidence="1">
    <location>
        <begin position="1"/>
        <end position="14"/>
    </location>
</feature>
<feature type="region of interest" description="Disordered" evidence="1">
    <location>
        <begin position="1"/>
        <end position="48"/>
    </location>
</feature>
<name>A0A2U1NWL2_ARTAN</name>
<dbReference type="OrthoDB" id="1938430at2759"/>
<proteinExistence type="predicted"/>
<sequence>MNQNTNPVGGLNNTKQRKTVYKPKVSKENVKNVEVEKGNNTGNNETSPKKVWNVQKEVLTEMKRSANKYAALEQYDENEIEEINAMKAREIVDGFISLKRLPTKEEKSKWTYDMSTYFKQRWNQLVEKGKNKDPNGMQQNDVEVNVYEEQSGIASMMKENVVSSKDGLENHDHLFFGCAYSSKVWRYLHEFSEIKYNPISWTDSVQSMSQLNHSSNIWSVTRRLVFAACVYCLWQERNYRMFRDESKAWEETAKKVLEIVKARLLGLKVKNTTVISNFETRWSVKLHKK</sequence>
<keyword evidence="3" id="KW-1185">Reference proteome</keyword>
<organism evidence="2 3">
    <name type="scientific">Artemisia annua</name>
    <name type="common">Sweet wormwood</name>
    <dbReference type="NCBI Taxonomy" id="35608"/>
    <lineage>
        <taxon>Eukaryota</taxon>
        <taxon>Viridiplantae</taxon>
        <taxon>Streptophyta</taxon>
        <taxon>Embryophyta</taxon>
        <taxon>Tracheophyta</taxon>
        <taxon>Spermatophyta</taxon>
        <taxon>Magnoliopsida</taxon>
        <taxon>eudicotyledons</taxon>
        <taxon>Gunneridae</taxon>
        <taxon>Pentapetalae</taxon>
        <taxon>asterids</taxon>
        <taxon>campanulids</taxon>
        <taxon>Asterales</taxon>
        <taxon>Asteraceae</taxon>
        <taxon>Asteroideae</taxon>
        <taxon>Anthemideae</taxon>
        <taxon>Artemisiinae</taxon>
        <taxon>Artemisia</taxon>
    </lineage>
</organism>
<protein>
    <submittedName>
        <fullName evidence="2">Phytosulfokine</fullName>
    </submittedName>
</protein>
<dbReference type="AlphaFoldDB" id="A0A2U1NWL2"/>
<dbReference type="Proteomes" id="UP000245207">
    <property type="component" value="Unassembled WGS sequence"/>
</dbReference>
<evidence type="ECO:0000313" key="2">
    <source>
        <dbReference type="EMBL" id="PWA77891.1"/>
    </source>
</evidence>
<evidence type="ECO:0000256" key="1">
    <source>
        <dbReference type="SAM" id="MobiDB-lite"/>
    </source>
</evidence>
<dbReference type="STRING" id="35608.A0A2U1NWL2"/>